<protein>
    <submittedName>
        <fullName evidence="4">Thiamine phosphate synthase</fullName>
    </submittedName>
</protein>
<reference evidence="4" key="1">
    <citation type="submission" date="2023-03" db="EMBL/GenBank/DDBJ databases">
        <title>Edaphobacter sp.</title>
        <authorList>
            <person name="Huber K.J."/>
            <person name="Papendorf J."/>
            <person name="Pilke C."/>
            <person name="Bunk B."/>
            <person name="Sproeer C."/>
            <person name="Pester M."/>
        </authorList>
    </citation>
    <scope>NUCLEOTIDE SEQUENCE</scope>
    <source>
        <strain evidence="4">DSM 110680</strain>
    </source>
</reference>
<evidence type="ECO:0000259" key="3">
    <source>
        <dbReference type="Pfam" id="PF02581"/>
    </source>
</evidence>
<organism evidence="4">
    <name type="scientific">Telmatobacter sp. DSM 110680</name>
    <dbReference type="NCBI Taxonomy" id="3036704"/>
    <lineage>
        <taxon>Bacteria</taxon>
        <taxon>Pseudomonadati</taxon>
        <taxon>Acidobacteriota</taxon>
        <taxon>Terriglobia</taxon>
        <taxon>Terriglobales</taxon>
        <taxon>Acidobacteriaceae</taxon>
        <taxon>Telmatobacter</taxon>
    </lineage>
</organism>
<dbReference type="GO" id="GO:0009228">
    <property type="term" value="P:thiamine biosynthetic process"/>
    <property type="evidence" value="ECO:0007669"/>
    <property type="project" value="UniProtKB-KW"/>
</dbReference>
<dbReference type="PANTHER" id="PTHR20857">
    <property type="entry name" value="THIAMINE-PHOSPHATE PYROPHOSPHORYLASE"/>
    <property type="match status" value="1"/>
</dbReference>
<evidence type="ECO:0000256" key="2">
    <source>
        <dbReference type="ARBA" id="ARBA00022977"/>
    </source>
</evidence>
<feature type="domain" description="Thiamine phosphate synthase/TenI" evidence="3">
    <location>
        <begin position="9"/>
        <end position="195"/>
    </location>
</feature>
<dbReference type="SUPFAM" id="SSF51391">
    <property type="entry name" value="Thiamin phosphate synthase"/>
    <property type="match status" value="1"/>
</dbReference>
<dbReference type="Pfam" id="PF02581">
    <property type="entry name" value="TMP-TENI"/>
    <property type="match status" value="1"/>
</dbReference>
<dbReference type="InterPro" id="IPR022998">
    <property type="entry name" value="ThiamineP_synth_TenI"/>
</dbReference>
<keyword evidence="2" id="KW-0784">Thiamine biosynthesis</keyword>
<evidence type="ECO:0000313" key="4">
    <source>
        <dbReference type="EMBL" id="XBH16030.1"/>
    </source>
</evidence>
<proteinExistence type="predicted"/>
<sequence length="213" mass="23100">MQFLFPKVYPILDSSIIPGVDRADFLRKLGESLSDAGVTLMEYRNKTGSDTEILADSAILRKTMPIQKVKLILDDRADLVDAAKFDGVHVDAGDLSPMQARRLIGPDRIIGTFAGGDFLLPEIIDAPVDYLAIGPIFETRTKHTVNRPIGFDGVRRLREQAGPRAVLSAAAGITLETAQAVLDAGATMVAVAEGIFRTPDPAATFRRWILQIG</sequence>
<evidence type="ECO:0000256" key="1">
    <source>
        <dbReference type="ARBA" id="ARBA00004948"/>
    </source>
</evidence>
<dbReference type="RefSeq" id="WP_348261261.1">
    <property type="nucleotide sequence ID" value="NZ_CP121196.1"/>
</dbReference>
<accession>A0AAU7DEF2</accession>
<name>A0AAU7DEF2_9BACT</name>
<dbReference type="Gene3D" id="3.20.20.70">
    <property type="entry name" value="Aldolase class I"/>
    <property type="match status" value="1"/>
</dbReference>
<dbReference type="GO" id="GO:0005737">
    <property type="term" value="C:cytoplasm"/>
    <property type="evidence" value="ECO:0007669"/>
    <property type="project" value="TreeGrafter"/>
</dbReference>
<dbReference type="EMBL" id="CP121196">
    <property type="protein sequence ID" value="XBH16030.1"/>
    <property type="molecule type" value="Genomic_DNA"/>
</dbReference>
<dbReference type="GO" id="GO:0004789">
    <property type="term" value="F:thiamine-phosphate diphosphorylase activity"/>
    <property type="evidence" value="ECO:0007669"/>
    <property type="project" value="TreeGrafter"/>
</dbReference>
<dbReference type="CDD" id="cd00564">
    <property type="entry name" value="TMP_TenI"/>
    <property type="match status" value="1"/>
</dbReference>
<dbReference type="PANTHER" id="PTHR20857:SF15">
    <property type="entry name" value="THIAMINE-PHOSPHATE SYNTHASE"/>
    <property type="match status" value="1"/>
</dbReference>
<comment type="pathway">
    <text evidence="1">Cofactor biosynthesis; thiamine diphosphate biosynthesis.</text>
</comment>
<dbReference type="InterPro" id="IPR013785">
    <property type="entry name" value="Aldolase_TIM"/>
</dbReference>
<dbReference type="InterPro" id="IPR036206">
    <property type="entry name" value="ThiamineP_synth_sf"/>
</dbReference>
<gene>
    <name evidence="4" type="ORF">P8935_15810</name>
</gene>
<dbReference type="AlphaFoldDB" id="A0AAU7DEF2"/>